<feature type="domain" description="Amidase" evidence="3">
    <location>
        <begin position="25"/>
        <end position="453"/>
    </location>
</feature>
<dbReference type="PANTHER" id="PTHR11895:SF7">
    <property type="entry name" value="GLUTAMYL-TRNA(GLN) AMIDOTRANSFERASE SUBUNIT A, MITOCHONDRIAL"/>
    <property type="match status" value="1"/>
</dbReference>
<evidence type="ECO:0000256" key="2">
    <source>
        <dbReference type="SAM" id="MobiDB-lite"/>
    </source>
</evidence>
<dbReference type="PROSITE" id="PS00571">
    <property type="entry name" value="AMIDASES"/>
    <property type="match status" value="1"/>
</dbReference>
<gene>
    <name evidence="4" type="ORF">R7226_24905</name>
</gene>
<dbReference type="InterPro" id="IPR036928">
    <property type="entry name" value="AS_sf"/>
</dbReference>
<dbReference type="Pfam" id="PF01425">
    <property type="entry name" value="Amidase"/>
    <property type="match status" value="1"/>
</dbReference>
<feature type="region of interest" description="Disordered" evidence="2">
    <location>
        <begin position="134"/>
        <end position="155"/>
    </location>
</feature>
<dbReference type="EMBL" id="JAWSTH010000095">
    <property type="protein sequence ID" value="MDW5597614.1"/>
    <property type="molecule type" value="Genomic_DNA"/>
</dbReference>
<dbReference type="Gene3D" id="3.90.1300.10">
    <property type="entry name" value="Amidase signature (AS) domain"/>
    <property type="match status" value="1"/>
</dbReference>
<reference evidence="4 5" key="2">
    <citation type="submission" date="2023-10" db="EMBL/GenBank/DDBJ databases">
        <authorList>
            <person name="Han X.F."/>
        </authorList>
    </citation>
    <scope>NUCLEOTIDE SEQUENCE [LARGE SCALE GENOMIC DNA]</scope>
    <source>
        <strain evidence="4 5">KCTC 39840</strain>
    </source>
</reference>
<dbReference type="InterPro" id="IPR020556">
    <property type="entry name" value="Amidase_CS"/>
</dbReference>
<accession>A0ABU4HXM7</accession>
<evidence type="ECO:0000259" key="3">
    <source>
        <dbReference type="Pfam" id="PF01425"/>
    </source>
</evidence>
<dbReference type="PANTHER" id="PTHR11895">
    <property type="entry name" value="TRANSAMIDASE"/>
    <property type="match status" value="1"/>
</dbReference>
<comment type="similarity">
    <text evidence="1">Belongs to the amidase family.</text>
</comment>
<evidence type="ECO:0000313" key="5">
    <source>
        <dbReference type="Proteomes" id="UP001284601"/>
    </source>
</evidence>
<organism evidence="4 5">
    <name type="scientific">Conexibacter stalactiti</name>
    <dbReference type="NCBI Taxonomy" id="1940611"/>
    <lineage>
        <taxon>Bacteria</taxon>
        <taxon>Bacillati</taxon>
        <taxon>Actinomycetota</taxon>
        <taxon>Thermoleophilia</taxon>
        <taxon>Solirubrobacterales</taxon>
        <taxon>Conexibacteraceae</taxon>
        <taxon>Conexibacter</taxon>
    </lineage>
</organism>
<comment type="caution">
    <text evidence="4">The sequence shown here is derived from an EMBL/GenBank/DDBJ whole genome shotgun (WGS) entry which is preliminary data.</text>
</comment>
<evidence type="ECO:0000313" key="4">
    <source>
        <dbReference type="EMBL" id="MDW5597614.1"/>
    </source>
</evidence>
<evidence type="ECO:0000256" key="1">
    <source>
        <dbReference type="ARBA" id="ARBA00009199"/>
    </source>
</evidence>
<name>A0ABU4HXM7_9ACTN</name>
<keyword evidence="5" id="KW-1185">Reference proteome</keyword>
<dbReference type="InterPro" id="IPR000120">
    <property type="entry name" value="Amidase"/>
</dbReference>
<dbReference type="RefSeq" id="WP_318600080.1">
    <property type="nucleotide sequence ID" value="NZ_JAWSTH010000095.1"/>
</dbReference>
<protein>
    <submittedName>
        <fullName evidence="4">Amidase</fullName>
    </submittedName>
</protein>
<dbReference type="SUPFAM" id="SSF75304">
    <property type="entry name" value="Amidase signature (AS) enzymes"/>
    <property type="match status" value="1"/>
</dbReference>
<proteinExistence type="inferred from homology"/>
<sequence length="476" mass="48735">MHDLLFRPVHELAALVRTGEISASELVGASLERIEALDGQVNAFTHVDAEGALATAAAIKADDPRPFAGVPIAIKDNRPVAGMPITMGSNMVQGLVPPFDAVFVQRLRAAGFVIVGKTALPEFGILPSTESVRNGPTRNPWDLSRTPGGSSGGAGAAVAAGMVPIAHGNDGGGSIRIPAACCGLVGLKPSRGRITLAPVEGESFLVTDGVLTRTVAESAALLDLLAGPAPGDASWATPPSEPFAQTAARAPGRLRIGVTMKPPLTETAIDPLAAQAVEEAVALLRELGHEVEEIDPPWAVPGLLDLFGAAFGPAVAAGIVFAGTIAGKDPAAEDMEALSWLLWERAQGLGAAHYIAAIGQLQALARTLVTATAAYDAVLTPSLAQRPVPIGTLSGADPDPAATFRRSGEFTPFTSIANVTGQPAISVPLCHGEDGLPTGVHFFGRPGEEGPLLALAAQLEAARPWADRRPEALAAA</sequence>
<reference evidence="5" key="1">
    <citation type="submission" date="2023-07" db="EMBL/GenBank/DDBJ databases">
        <title>Conexibacter stalactiti sp. nov., isolated from stalactites in a lava cave and emended description of the genus Conexibacter.</title>
        <authorList>
            <person name="Lee S.D."/>
        </authorList>
    </citation>
    <scope>NUCLEOTIDE SEQUENCE [LARGE SCALE GENOMIC DNA]</scope>
    <source>
        <strain evidence="5">KCTC 39840</strain>
    </source>
</reference>
<dbReference type="InterPro" id="IPR023631">
    <property type="entry name" value="Amidase_dom"/>
</dbReference>
<dbReference type="Proteomes" id="UP001284601">
    <property type="component" value="Unassembled WGS sequence"/>
</dbReference>